<protein>
    <submittedName>
        <fullName evidence="1">Uncharacterized protein</fullName>
    </submittedName>
</protein>
<keyword evidence="2" id="KW-1185">Reference proteome</keyword>
<sequence>MSLVASIPYRLANLGNLPIGHSLTVPASFAGISRSMERVASLDDICIHQLVVRTSPLLDAIVARLGADTARGPTAREVLIDGLQASLATTGRESTFPLTPSPQDRTRTEIIIQAHRIAKTIIGFVRDAPVREISPRLAIRSPCEGHLWTPGVAALLTGPRGNAQLMELYNEWLHRMILLRDSLLPFENFTDVPLVIPESSSRGIRDFEEARKLFLVQCMTGAVQHQAIVNLAKVFTSRNLPRGGYGFQYAHGLVLPAFLSGSNSIHLLSVDLLLDYEHTEYINAPRTVLQNSEEDEDVKSVTKWNLSSLLPFDSCALQSSSIAIDSTHNDARRRIVRLQLTLESGIRIAVDLGQITRGRRYAYDLQVNAATNKPNGAAAHKSNGVEVKELPRTLVHKVADILSQPGLVISPRARRDEGNSTSAPAIHVIPVADPIIKLALLGKLYPENVILVRDQESIEAVTKTGKGFSERFVILDGQSAF</sequence>
<accession>A0ABR4G2Q2</accession>
<gene>
    <name evidence="1" type="ORF">BJX66DRAFT_352065</name>
</gene>
<evidence type="ECO:0000313" key="1">
    <source>
        <dbReference type="EMBL" id="KAL2792989.1"/>
    </source>
</evidence>
<dbReference type="Proteomes" id="UP001610563">
    <property type="component" value="Unassembled WGS sequence"/>
</dbReference>
<reference evidence="1 2" key="1">
    <citation type="submission" date="2024-07" db="EMBL/GenBank/DDBJ databases">
        <title>Section-level genome sequencing and comparative genomics of Aspergillus sections Usti and Cavernicolus.</title>
        <authorList>
            <consortium name="Lawrence Berkeley National Laboratory"/>
            <person name="Nybo J.L."/>
            <person name="Vesth T.C."/>
            <person name="Theobald S."/>
            <person name="Frisvad J.C."/>
            <person name="Larsen T.O."/>
            <person name="Kjaerboelling I."/>
            <person name="Rothschild-Mancinelli K."/>
            <person name="Lyhne E.K."/>
            <person name="Kogle M.E."/>
            <person name="Barry K."/>
            <person name="Clum A."/>
            <person name="Na H."/>
            <person name="Ledsgaard L."/>
            <person name="Lin J."/>
            <person name="Lipzen A."/>
            <person name="Kuo A."/>
            <person name="Riley R."/>
            <person name="Mondo S."/>
            <person name="Labutti K."/>
            <person name="Haridas S."/>
            <person name="Pangalinan J."/>
            <person name="Salamov A.A."/>
            <person name="Simmons B.A."/>
            <person name="Magnuson J.K."/>
            <person name="Chen J."/>
            <person name="Drula E."/>
            <person name="Henrissat B."/>
            <person name="Wiebenga A."/>
            <person name="Lubbers R.J."/>
            <person name="Gomes A.C."/>
            <person name="Makela M.R."/>
            <person name="Stajich J."/>
            <person name="Grigoriev I.V."/>
            <person name="Mortensen U.H."/>
            <person name="De Vries R.P."/>
            <person name="Baker S.E."/>
            <person name="Andersen M.R."/>
        </authorList>
    </citation>
    <scope>NUCLEOTIDE SEQUENCE [LARGE SCALE GENOMIC DNA]</scope>
    <source>
        <strain evidence="1 2">CBS 209.92</strain>
    </source>
</reference>
<name>A0ABR4G2Q2_9EURO</name>
<evidence type="ECO:0000313" key="2">
    <source>
        <dbReference type="Proteomes" id="UP001610563"/>
    </source>
</evidence>
<comment type="caution">
    <text evidence="1">The sequence shown here is derived from an EMBL/GenBank/DDBJ whole genome shotgun (WGS) entry which is preliminary data.</text>
</comment>
<dbReference type="EMBL" id="JBFTWV010000063">
    <property type="protein sequence ID" value="KAL2792989.1"/>
    <property type="molecule type" value="Genomic_DNA"/>
</dbReference>
<proteinExistence type="predicted"/>
<organism evidence="1 2">
    <name type="scientific">Aspergillus keveii</name>
    <dbReference type="NCBI Taxonomy" id="714993"/>
    <lineage>
        <taxon>Eukaryota</taxon>
        <taxon>Fungi</taxon>
        <taxon>Dikarya</taxon>
        <taxon>Ascomycota</taxon>
        <taxon>Pezizomycotina</taxon>
        <taxon>Eurotiomycetes</taxon>
        <taxon>Eurotiomycetidae</taxon>
        <taxon>Eurotiales</taxon>
        <taxon>Aspergillaceae</taxon>
        <taxon>Aspergillus</taxon>
        <taxon>Aspergillus subgen. Nidulantes</taxon>
    </lineage>
</organism>